<dbReference type="GO" id="GO:0016787">
    <property type="term" value="F:hydrolase activity"/>
    <property type="evidence" value="ECO:0007669"/>
    <property type="project" value="InterPro"/>
</dbReference>
<name>A0A2Z3HKW1_9BACT</name>
<evidence type="ECO:0000256" key="2">
    <source>
        <dbReference type="SAM" id="SignalP"/>
    </source>
</evidence>
<dbReference type="Gene3D" id="2.60.120.560">
    <property type="entry name" value="Exo-inulinase, domain 1"/>
    <property type="match status" value="1"/>
</dbReference>
<sequence length="250" mass="27411">MPGAVPVRCARLSVALLLVLVGAVSGQDKKDPPKKEAKKEAPVVKPREGKSETVKLFDGKTLAGWEGYSDLWSVNDGVIVAKNTAPLKFSTYLLTKDTYSDFRLTFASKLVTSEMHSGVCFWGVVKPDVSKDPEKDRTKHTYAGHLVMFPSGYGLYDLFGRNGLGVDGAPAKKVGKQHDWNEIEVLAQGNRIRVAINGAAVVDWRDPQPERIKAGPIGLQLHSNTVPQEVQFKGLVLETFPKEDKLLTVK</sequence>
<keyword evidence="2" id="KW-0732">Signal</keyword>
<dbReference type="InterPro" id="IPR010496">
    <property type="entry name" value="AL/BT2_dom"/>
</dbReference>
<organism evidence="4 5">
    <name type="scientific">Gemmata obscuriglobus</name>
    <dbReference type="NCBI Taxonomy" id="114"/>
    <lineage>
        <taxon>Bacteria</taxon>
        <taxon>Pseudomonadati</taxon>
        <taxon>Planctomycetota</taxon>
        <taxon>Planctomycetia</taxon>
        <taxon>Gemmatales</taxon>
        <taxon>Gemmataceae</taxon>
        <taxon>Gemmata</taxon>
    </lineage>
</organism>
<feature type="compositionally biased region" description="Basic and acidic residues" evidence="1">
    <location>
        <begin position="27"/>
        <end position="46"/>
    </location>
</feature>
<keyword evidence="5" id="KW-1185">Reference proteome</keyword>
<evidence type="ECO:0000313" key="4">
    <source>
        <dbReference type="EMBL" id="AWM42464.1"/>
    </source>
</evidence>
<feature type="domain" description="3-keto-alpha-glucoside-1,2-lyase/3-keto-2-hydroxy-glucal hydratase" evidence="3">
    <location>
        <begin position="54"/>
        <end position="234"/>
    </location>
</feature>
<proteinExistence type="predicted"/>
<protein>
    <submittedName>
        <fullName evidence="4">DUF1080 domain-containing protein</fullName>
    </submittedName>
</protein>
<reference evidence="4 5" key="1">
    <citation type="submission" date="2018-01" db="EMBL/GenBank/DDBJ databases">
        <title>G. obscuriglobus.</title>
        <authorList>
            <person name="Franke J."/>
            <person name="Blomberg W."/>
            <person name="Selmecki A."/>
        </authorList>
    </citation>
    <scope>NUCLEOTIDE SEQUENCE [LARGE SCALE GENOMIC DNA]</scope>
    <source>
        <strain evidence="4 5">DSM 5831</strain>
    </source>
</reference>
<feature type="chain" id="PRO_5016314144" evidence="2">
    <location>
        <begin position="27"/>
        <end position="250"/>
    </location>
</feature>
<dbReference type="AlphaFoldDB" id="A0A2Z3HKW1"/>
<evidence type="ECO:0000256" key="1">
    <source>
        <dbReference type="SAM" id="MobiDB-lite"/>
    </source>
</evidence>
<dbReference type="Pfam" id="PF06439">
    <property type="entry name" value="3keto-disac_hyd"/>
    <property type="match status" value="1"/>
</dbReference>
<dbReference type="EMBL" id="CP025958">
    <property type="protein sequence ID" value="AWM42464.1"/>
    <property type="molecule type" value="Genomic_DNA"/>
</dbReference>
<feature type="signal peptide" evidence="2">
    <location>
        <begin position="1"/>
        <end position="26"/>
    </location>
</feature>
<dbReference type="Proteomes" id="UP000245802">
    <property type="component" value="Chromosome"/>
</dbReference>
<gene>
    <name evidence="4" type="ORF">C1280_30880</name>
</gene>
<dbReference type="KEGG" id="gog:C1280_30880"/>
<evidence type="ECO:0000313" key="5">
    <source>
        <dbReference type="Proteomes" id="UP000245802"/>
    </source>
</evidence>
<dbReference type="OrthoDB" id="268602at2"/>
<accession>A0A2Z3HKW1</accession>
<feature type="region of interest" description="Disordered" evidence="1">
    <location>
        <begin position="26"/>
        <end position="46"/>
    </location>
</feature>
<evidence type="ECO:0000259" key="3">
    <source>
        <dbReference type="Pfam" id="PF06439"/>
    </source>
</evidence>